<accession>A0A5B8VG02</accession>
<sequence>MISYAEGIFTREYLDGDRKLYATFHPEVIIETKEYDVTNRWLIVLLHPDLGLQTFFLLRNNLMNRWEMDQNDKNKLEDELLQWCGEQIDTEKKSGSL</sequence>
<dbReference type="OrthoDB" id="674795at2"/>
<dbReference type="EMBL" id="CP042435">
    <property type="protein sequence ID" value="QEC69496.1"/>
    <property type="molecule type" value="Genomic_DNA"/>
</dbReference>
<dbReference type="AlphaFoldDB" id="A0A5B8VG02"/>
<evidence type="ECO:0000313" key="1">
    <source>
        <dbReference type="EMBL" id="QEC69496.1"/>
    </source>
</evidence>
<dbReference type="Proteomes" id="UP000321533">
    <property type="component" value="Chromosome"/>
</dbReference>
<reference evidence="1 2" key="1">
    <citation type="journal article" date="2016" name="Int. J. Syst. Evol. Microbiol.">
        <title>Panacibacter ginsenosidivorans gen. nov., sp. nov., with ginsenoside converting activity isolated from soil of a ginseng field.</title>
        <authorList>
            <person name="Siddiqi M.Z."/>
            <person name="Muhammad Shafi S."/>
            <person name="Choi K.D."/>
            <person name="Im W.T."/>
        </authorList>
    </citation>
    <scope>NUCLEOTIDE SEQUENCE [LARGE SCALE GENOMIC DNA]</scope>
    <source>
        <strain evidence="1 2">Gsoil1550</strain>
    </source>
</reference>
<dbReference type="KEGG" id="pgin:FRZ67_20135"/>
<protein>
    <submittedName>
        <fullName evidence="1">Uncharacterized protein</fullName>
    </submittedName>
</protein>
<proteinExistence type="predicted"/>
<organism evidence="1 2">
    <name type="scientific">Panacibacter ginsenosidivorans</name>
    <dbReference type="NCBI Taxonomy" id="1813871"/>
    <lineage>
        <taxon>Bacteria</taxon>
        <taxon>Pseudomonadati</taxon>
        <taxon>Bacteroidota</taxon>
        <taxon>Chitinophagia</taxon>
        <taxon>Chitinophagales</taxon>
        <taxon>Chitinophagaceae</taxon>
        <taxon>Panacibacter</taxon>
    </lineage>
</organism>
<dbReference type="RefSeq" id="WP_147192373.1">
    <property type="nucleotide sequence ID" value="NZ_CP042435.1"/>
</dbReference>
<gene>
    <name evidence="1" type="ORF">FRZ67_20135</name>
</gene>
<keyword evidence="2" id="KW-1185">Reference proteome</keyword>
<name>A0A5B8VG02_9BACT</name>
<evidence type="ECO:0000313" key="2">
    <source>
        <dbReference type="Proteomes" id="UP000321533"/>
    </source>
</evidence>